<dbReference type="EMBL" id="JANWTP010000100">
    <property type="protein sequence ID" value="MDC8640164.1"/>
    <property type="molecule type" value="Genomic_DNA"/>
</dbReference>
<name>A0A9X4H6S5_9XANT</name>
<reference evidence="3" key="2">
    <citation type="submission" date="2022-08" db="EMBL/GenBank/DDBJ databases">
        <authorList>
            <person name="Iruegas-Bocardo F."/>
            <person name="Weisberg A.J."/>
            <person name="Riutta E.R."/>
            <person name="Kilday K."/>
            <person name="Bonkowski J.C."/>
            <person name="Creswell T."/>
            <person name="Daughtrey M.L."/>
            <person name="Rane K."/>
            <person name="Grunwald N.J."/>
            <person name="Chang J.H."/>
            <person name="Putnam M.L."/>
        </authorList>
    </citation>
    <scope>NUCLEOTIDE SEQUENCE</scope>
    <source>
        <strain evidence="3">22-338</strain>
    </source>
</reference>
<sequence>MAKTRAFTSQQGRQMVSAEQIARTRRLHYNGQPTGERYYSTHKPGQRRLVKHVLKGSGFFAYIEGGGNASASDGESLNHILFKEALASLERVRLSLYRPTTGQPKRWVEAVIRITSTQMEKPIERAGGAPLFADVYLEFEDPDDVGLGMKWEGRLYLEIRHTHATEAAKQVALRDLGVPVVEVGIPDLFAYRVPDDETSDETEAAHRRRIKSILESEQGFLQGTVLSDPSSKAYLEVRNQALRQQTRQLRAALAAAQEQLQALGTQHERLSGQLHAAQQHLAKSQAGQKQAVGDLAAARAVASGLREQRTWLAAAGALLTVGFVLALLW</sequence>
<protein>
    <submittedName>
        <fullName evidence="3">Uncharacterized protein</fullName>
    </submittedName>
</protein>
<keyword evidence="2" id="KW-0472">Membrane</keyword>
<comment type="caution">
    <text evidence="3">The sequence shown here is derived from an EMBL/GenBank/DDBJ whole genome shotgun (WGS) entry which is preliminary data.</text>
</comment>
<gene>
    <name evidence="3" type="ORF">NY667_20710</name>
</gene>
<evidence type="ECO:0000313" key="4">
    <source>
        <dbReference type="Proteomes" id="UP001140230"/>
    </source>
</evidence>
<evidence type="ECO:0000256" key="2">
    <source>
        <dbReference type="SAM" id="Phobius"/>
    </source>
</evidence>
<feature type="coiled-coil region" evidence="1">
    <location>
        <begin position="239"/>
        <end position="273"/>
    </location>
</feature>
<proteinExistence type="predicted"/>
<evidence type="ECO:0000313" key="3">
    <source>
        <dbReference type="EMBL" id="MDC8640164.1"/>
    </source>
</evidence>
<accession>A0A9X4H6S5</accession>
<keyword evidence="1" id="KW-0175">Coiled coil</keyword>
<dbReference type="AlphaFoldDB" id="A0A9X4H6S5"/>
<dbReference type="Proteomes" id="UP001140230">
    <property type="component" value="Unassembled WGS sequence"/>
</dbReference>
<reference evidence="3" key="1">
    <citation type="journal article" date="2022" name="Phytopathology">
        <title>Whole genome sequencing-based tracing of a 2022 introduction and outbreak of Xanthomonas hortorum pv. pelargonii.</title>
        <authorList>
            <person name="Iruegas Bocardo F."/>
            <person name="Weisberg A.J."/>
            <person name="Riutta E.R."/>
            <person name="Kilday K.B."/>
            <person name="Bonkowski J.C."/>
            <person name="Creswell T.C."/>
            <person name="Daughtrey M."/>
            <person name="Rane K.K."/>
            <person name="Grunwald N.J."/>
            <person name="Chang J.H."/>
            <person name="Putnam M."/>
        </authorList>
    </citation>
    <scope>NUCLEOTIDE SEQUENCE</scope>
    <source>
        <strain evidence="3">22-338</strain>
    </source>
</reference>
<evidence type="ECO:0000256" key="1">
    <source>
        <dbReference type="SAM" id="Coils"/>
    </source>
</evidence>
<keyword evidence="2" id="KW-1133">Transmembrane helix</keyword>
<organism evidence="3 4">
    <name type="scientific">Xanthomonas hortorum pv. hederae</name>
    <dbReference type="NCBI Taxonomy" id="453603"/>
    <lineage>
        <taxon>Bacteria</taxon>
        <taxon>Pseudomonadati</taxon>
        <taxon>Pseudomonadota</taxon>
        <taxon>Gammaproteobacteria</taxon>
        <taxon>Lysobacterales</taxon>
        <taxon>Lysobacteraceae</taxon>
        <taxon>Xanthomonas</taxon>
    </lineage>
</organism>
<keyword evidence="2" id="KW-0812">Transmembrane</keyword>
<feature type="transmembrane region" description="Helical" evidence="2">
    <location>
        <begin position="311"/>
        <end position="328"/>
    </location>
</feature>
<dbReference type="RefSeq" id="WP_273664609.1">
    <property type="nucleotide sequence ID" value="NZ_CP168173.1"/>
</dbReference>